<dbReference type="InterPro" id="IPR051639">
    <property type="entry name" value="BCD1"/>
</dbReference>
<keyword evidence="3 7" id="KW-0863">Zinc-finger</keyword>
<dbReference type="GO" id="GO:0000463">
    <property type="term" value="P:maturation of LSU-rRNA from tricistronic rRNA transcript (SSU-rRNA, 5.8S rRNA, LSU-rRNA)"/>
    <property type="evidence" value="ECO:0007669"/>
    <property type="project" value="TreeGrafter"/>
</dbReference>
<evidence type="ECO:0000256" key="8">
    <source>
        <dbReference type="SAM" id="MobiDB-lite"/>
    </source>
</evidence>
<comment type="similarity">
    <text evidence="6">Belongs to the BCD1 family.</text>
</comment>
<keyword evidence="4" id="KW-0862">Zinc</keyword>
<gene>
    <name evidence="10" type="ORF">Cgig2_033202</name>
</gene>
<evidence type="ECO:0000256" key="6">
    <source>
        <dbReference type="ARBA" id="ARBA00049654"/>
    </source>
</evidence>
<feature type="domain" description="HIT-type" evidence="9">
    <location>
        <begin position="20"/>
        <end position="54"/>
    </location>
</feature>
<dbReference type="CDD" id="cd23023">
    <property type="entry name" value="zf-HIT_BCD1"/>
    <property type="match status" value="1"/>
</dbReference>
<dbReference type="GO" id="GO:0048254">
    <property type="term" value="P:snoRNA localization"/>
    <property type="evidence" value="ECO:0007669"/>
    <property type="project" value="TreeGrafter"/>
</dbReference>
<dbReference type="GO" id="GO:0008270">
    <property type="term" value="F:zinc ion binding"/>
    <property type="evidence" value="ECO:0007669"/>
    <property type="project" value="UniProtKB-UniRule"/>
</dbReference>
<evidence type="ECO:0000256" key="7">
    <source>
        <dbReference type="PROSITE-ProRule" id="PRU00453"/>
    </source>
</evidence>
<dbReference type="InterPro" id="IPR007529">
    <property type="entry name" value="Znf_HIT"/>
</dbReference>
<name>A0A9Q1JR34_9CARY</name>
<dbReference type="OrthoDB" id="272357at2759"/>
<sequence length="419" mass="48346">MTSTEEQQAPAEHQPKQRLCEECNLKAFKYKCPACSRRTCSLPCVNSHKHRLGCTGKRDSTQFIPLSQFDDSTLLSDYNLLEDVKRVAESAQRLRVKLGGYPQFRLPFHLKTLRSAAARKGTKLLFLPAGMFKREKNQTRYNQRKRSIYWTIEWRFQSTDVVLLEHGVHESITLRSAIEKHLQPSPWKGKLRRFCEEGLDNLKFFIRKHQKGSKAPYRELDLDAPLSQLFAGLVILEYPVFHVYLRSDNYDFEVVKDVRSLQVEQENKIPKTDDNSSPGGIVFKEEEIIEDERPAEPLVIDLLKSSEKPTANGVHTNEEQPNDSLDIQSGKNLQSNNSKEHTPKNDDTLPGTIDKEMQMLDAELEDFDFDQDLIDAYSFLMEQSNPDDFLDYKPEGEEDTNMIFPQVEELEEGEIPNSE</sequence>
<dbReference type="GO" id="GO:0070761">
    <property type="term" value="C:pre-snoRNP complex"/>
    <property type="evidence" value="ECO:0007669"/>
    <property type="project" value="TreeGrafter"/>
</dbReference>
<evidence type="ECO:0000256" key="5">
    <source>
        <dbReference type="ARBA" id="ARBA00049598"/>
    </source>
</evidence>
<comment type="caution">
    <text evidence="10">The sequence shown here is derived from an EMBL/GenBank/DDBJ whole genome shotgun (WGS) entry which is preliminary data.</text>
</comment>
<proteinExistence type="inferred from homology"/>
<evidence type="ECO:0000259" key="9">
    <source>
        <dbReference type="PROSITE" id="PS51083"/>
    </source>
</evidence>
<evidence type="ECO:0000313" key="10">
    <source>
        <dbReference type="EMBL" id="KAJ8429370.1"/>
    </source>
</evidence>
<evidence type="ECO:0000256" key="1">
    <source>
        <dbReference type="ARBA" id="ARBA00022553"/>
    </source>
</evidence>
<dbReference type="EMBL" id="JAKOGI010000900">
    <property type="protein sequence ID" value="KAJ8429370.1"/>
    <property type="molecule type" value="Genomic_DNA"/>
</dbReference>
<dbReference type="PANTHER" id="PTHR13483:SF3">
    <property type="entry name" value="BOX C_D SNORNA PROTEIN 1"/>
    <property type="match status" value="1"/>
</dbReference>
<dbReference type="AlphaFoldDB" id="A0A9Q1JR34"/>
<evidence type="ECO:0000256" key="2">
    <source>
        <dbReference type="ARBA" id="ARBA00022723"/>
    </source>
</evidence>
<dbReference type="Proteomes" id="UP001153076">
    <property type="component" value="Unassembled WGS sequence"/>
</dbReference>
<comment type="function">
    <text evidence="5">Required for box C/D snoRNAs accumulation involved in snoRNA processing, snoRNA transport to the nucleolus and ribosome biogenesis.</text>
</comment>
<evidence type="ECO:0000256" key="3">
    <source>
        <dbReference type="ARBA" id="ARBA00022771"/>
    </source>
</evidence>
<keyword evidence="1" id="KW-0597">Phosphoprotein</keyword>
<dbReference type="SUPFAM" id="SSF144232">
    <property type="entry name" value="HIT/MYND zinc finger-like"/>
    <property type="match status" value="1"/>
</dbReference>
<evidence type="ECO:0000256" key="4">
    <source>
        <dbReference type="ARBA" id="ARBA00022833"/>
    </source>
</evidence>
<dbReference type="PANTHER" id="PTHR13483">
    <property type="entry name" value="BOX C_D SNORNA PROTEIN 1-RELATED"/>
    <property type="match status" value="1"/>
</dbReference>
<dbReference type="GO" id="GO:0000492">
    <property type="term" value="P:box C/D snoRNP assembly"/>
    <property type="evidence" value="ECO:0007669"/>
    <property type="project" value="TreeGrafter"/>
</dbReference>
<protein>
    <recommendedName>
        <fullName evidence="9">HIT-type domain-containing protein</fullName>
    </recommendedName>
</protein>
<dbReference type="PROSITE" id="PS51083">
    <property type="entry name" value="ZF_HIT"/>
    <property type="match status" value="1"/>
</dbReference>
<feature type="compositionally biased region" description="Polar residues" evidence="8">
    <location>
        <begin position="322"/>
        <end position="337"/>
    </location>
</feature>
<dbReference type="InterPro" id="IPR057721">
    <property type="entry name" value="BCD1_alpha/beta"/>
</dbReference>
<reference evidence="10" key="1">
    <citation type="submission" date="2022-04" db="EMBL/GenBank/DDBJ databases">
        <title>Carnegiea gigantea Genome sequencing and assembly v2.</title>
        <authorList>
            <person name="Copetti D."/>
            <person name="Sanderson M.J."/>
            <person name="Burquez A."/>
            <person name="Wojciechowski M.F."/>
        </authorList>
    </citation>
    <scope>NUCLEOTIDE SEQUENCE</scope>
    <source>
        <strain evidence="10">SGP5-SGP5p</strain>
        <tissue evidence="10">Aerial part</tissue>
    </source>
</reference>
<dbReference type="Pfam" id="PF04438">
    <property type="entry name" value="zf-HIT"/>
    <property type="match status" value="1"/>
</dbReference>
<keyword evidence="11" id="KW-1185">Reference proteome</keyword>
<organism evidence="10 11">
    <name type="scientific">Carnegiea gigantea</name>
    <dbReference type="NCBI Taxonomy" id="171969"/>
    <lineage>
        <taxon>Eukaryota</taxon>
        <taxon>Viridiplantae</taxon>
        <taxon>Streptophyta</taxon>
        <taxon>Embryophyta</taxon>
        <taxon>Tracheophyta</taxon>
        <taxon>Spermatophyta</taxon>
        <taxon>Magnoliopsida</taxon>
        <taxon>eudicotyledons</taxon>
        <taxon>Gunneridae</taxon>
        <taxon>Pentapetalae</taxon>
        <taxon>Caryophyllales</taxon>
        <taxon>Cactineae</taxon>
        <taxon>Cactaceae</taxon>
        <taxon>Cactoideae</taxon>
        <taxon>Echinocereeae</taxon>
        <taxon>Carnegiea</taxon>
    </lineage>
</organism>
<dbReference type="GO" id="GO:0005634">
    <property type="term" value="C:nucleus"/>
    <property type="evidence" value="ECO:0007669"/>
    <property type="project" value="TreeGrafter"/>
</dbReference>
<feature type="region of interest" description="Disordered" evidence="8">
    <location>
        <begin position="309"/>
        <end position="352"/>
    </location>
</feature>
<dbReference type="Gene3D" id="3.30.60.190">
    <property type="match status" value="1"/>
</dbReference>
<accession>A0A9Q1JR34</accession>
<evidence type="ECO:0000313" key="11">
    <source>
        <dbReference type="Proteomes" id="UP001153076"/>
    </source>
</evidence>
<feature type="compositionally biased region" description="Basic and acidic residues" evidence="8">
    <location>
        <begin position="338"/>
        <end position="352"/>
    </location>
</feature>
<dbReference type="Pfam" id="PF25790">
    <property type="entry name" value="BCD1"/>
    <property type="match status" value="1"/>
</dbReference>
<keyword evidence="2" id="KW-0479">Metal-binding</keyword>